<sequence length="73" mass="7695">MHGMQTFSEGLKEALAPNRWEANAKATALLATVGWEGSLSKYGARSGSEPGVARQVGNLAKSGKAQKPDNLPR</sequence>
<feature type="region of interest" description="Disordered" evidence="1">
    <location>
        <begin position="42"/>
        <end position="73"/>
    </location>
</feature>
<proteinExistence type="predicted"/>
<dbReference type="Proteomes" id="UP000029736">
    <property type="component" value="Unassembled WGS sequence"/>
</dbReference>
<name>A0A098RXH7_9BACT</name>
<comment type="caution">
    <text evidence="2">The sequence shown here is derived from an EMBL/GenBank/DDBJ whole genome shotgun (WGS) entry which is preliminary data.</text>
</comment>
<dbReference type="STRING" id="1524460.IX84_00770"/>
<evidence type="ECO:0000313" key="4">
    <source>
        <dbReference type="Proteomes" id="UP000029736"/>
    </source>
</evidence>
<organism evidence="2 4">
    <name type="scientific">Phaeodactylibacter xiamenensis</name>
    <dbReference type="NCBI Taxonomy" id="1524460"/>
    <lineage>
        <taxon>Bacteria</taxon>
        <taxon>Pseudomonadati</taxon>
        <taxon>Bacteroidota</taxon>
        <taxon>Saprospiria</taxon>
        <taxon>Saprospirales</taxon>
        <taxon>Haliscomenobacteraceae</taxon>
        <taxon>Phaeodactylibacter</taxon>
    </lineage>
</organism>
<evidence type="ECO:0000256" key="1">
    <source>
        <dbReference type="SAM" id="MobiDB-lite"/>
    </source>
</evidence>
<evidence type="ECO:0000313" key="3">
    <source>
        <dbReference type="EMBL" id="KGE89872.1"/>
    </source>
</evidence>
<reference evidence="2" key="2">
    <citation type="submission" date="2014-07" db="EMBL/GenBank/DDBJ databases">
        <authorList>
            <person name="Chen Z."/>
            <person name="Lei X."/>
            <person name="Zhang J."/>
            <person name="Zhang B."/>
            <person name="Li Y."/>
            <person name="Zhang H."/>
            <person name="Zheng T."/>
        </authorList>
    </citation>
    <scope>NUCLEOTIDE SEQUENCE</scope>
    <source>
        <strain evidence="2">KD52</strain>
    </source>
</reference>
<dbReference type="EMBL" id="JPOS01000101">
    <property type="protein sequence ID" value="KGE84874.1"/>
    <property type="molecule type" value="Genomic_DNA"/>
</dbReference>
<protein>
    <submittedName>
        <fullName evidence="2">Uncharacterized protein</fullName>
    </submittedName>
</protein>
<reference evidence="2 4" key="1">
    <citation type="journal article" date="2014" name="Int. J. Syst. Evol. Microbiol.">
        <title>Phaeodactylibacter xiamenensis gen. nov., sp. nov., a member of the family Saprospiraceae isolated from the marine alga Phaeodactylum tricornutum.</title>
        <authorList>
            <person name="Chen Z.Jr."/>
            <person name="Lei X."/>
            <person name="Lai Q."/>
            <person name="Li Y."/>
            <person name="Zhang B."/>
            <person name="Zhang J."/>
            <person name="Zhang H."/>
            <person name="Yang L."/>
            <person name="Zheng W."/>
            <person name="Tian Y."/>
            <person name="Yu Z."/>
            <person name="Xu H.Jr."/>
            <person name="Zheng T."/>
        </authorList>
    </citation>
    <scope>NUCLEOTIDE SEQUENCE [LARGE SCALE GENOMIC DNA]</scope>
    <source>
        <strain evidence="2 4">KD52</strain>
    </source>
</reference>
<gene>
    <name evidence="3" type="ORF">IX84_00770</name>
    <name evidence="2" type="ORF">IX84_30905</name>
</gene>
<accession>A0A098RXH7</accession>
<dbReference type="EMBL" id="JPOS01000002">
    <property type="protein sequence ID" value="KGE89872.1"/>
    <property type="molecule type" value="Genomic_DNA"/>
</dbReference>
<evidence type="ECO:0000313" key="2">
    <source>
        <dbReference type="EMBL" id="KGE84874.1"/>
    </source>
</evidence>
<keyword evidence="4" id="KW-1185">Reference proteome</keyword>
<dbReference type="AlphaFoldDB" id="A0A098RXH7"/>